<dbReference type="HOGENOM" id="CLU_2334509_0_0_1"/>
<name>A0A0C3PAX9_PISTI</name>
<accession>A0A0C3PAX9</accession>
<reference evidence="1 2" key="1">
    <citation type="submission" date="2014-04" db="EMBL/GenBank/DDBJ databases">
        <authorList>
            <consortium name="DOE Joint Genome Institute"/>
            <person name="Kuo A."/>
            <person name="Kohler A."/>
            <person name="Costa M.D."/>
            <person name="Nagy L.G."/>
            <person name="Floudas D."/>
            <person name="Copeland A."/>
            <person name="Barry K.W."/>
            <person name="Cichocki N."/>
            <person name="Veneault-Fourrey C."/>
            <person name="LaButti K."/>
            <person name="Lindquist E.A."/>
            <person name="Lipzen A."/>
            <person name="Lundell T."/>
            <person name="Morin E."/>
            <person name="Murat C."/>
            <person name="Sun H."/>
            <person name="Tunlid A."/>
            <person name="Henrissat B."/>
            <person name="Grigoriev I.V."/>
            <person name="Hibbett D.S."/>
            <person name="Martin F."/>
            <person name="Nordberg H.P."/>
            <person name="Cantor M.N."/>
            <person name="Hua S.X."/>
        </authorList>
    </citation>
    <scope>NUCLEOTIDE SEQUENCE [LARGE SCALE GENOMIC DNA]</scope>
    <source>
        <strain evidence="1 2">Marx 270</strain>
    </source>
</reference>
<gene>
    <name evidence="1" type="ORF">M404DRAFT_1000337</name>
</gene>
<evidence type="ECO:0000313" key="1">
    <source>
        <dbReference type="EMBL" id="KIO04799.1"/>
    </source>
</evidence>
<dbReference type="Proteomes" id="UP000054217">
    <property type="component" value="Unassembled WGS sequence"/>
</dbReference>
<dbReference type="AlphaFoldDB" id="A0A0C3PAX9"/>
<reference evidence="2" key="2">
    <citation type="submission" date="2015-01" db="EMBL/GenBank/DDBJ databases">
        <title>Evolutionary Origins and Diversification of the Mycorrhizal Mutualists.</title>
        <authorList>
            <consortium name="DOE Joint Genome Institute"/>
            <consortium name="Mycorrhizal Genomics Consortium"/>
            <person name="Kohler A."/>
            <person name="Kuo A."/>
            <person name="Nagy L.G."/>
            <person name="Floudas D."/>
            <person name="Copeland A."/>
            <person name="Barry K.W."/>
            <person name="Cichocki N."/>
            <person name="Veneault-Fourrey C."/>
            <person name="LaButti K."/>
            <person name="Lindquist E.A."/>
            <person name="Lipzen A."/>
            <person name="Lundell T."/>
            <person name="Morin E."/>
            <person name="Murat C."/>
            <person name="Riley R."/>
            <person name="Ohm R."/>
            <person name="Sun H."/>
            <person name="Tunlid A."/>
            <person name="Henrissat B."/>
            <person name="Grigoriev I.V."/>
            <person name="Hibbett D.S."/>
            <person name="Martin F."/>
        </authorList>
    </citation>
    <scope>NUCLEOTIDE SEQUENCE [LARGE SCALE GENOMIC DNA]</scope>
    <source>
        <strain evidence="2">Marx 270</strain>
    </source>
</reference>
<keyword evidence="2" id="KW-1185">Reference proteome</keyword>
<sequence>MEEYPRRQLKRRIALRAWWVHPVHQTAIAASQPPRQPTWRGCVDMNSLDNEFSNFLLHSSALTPGYVLRSVLLPSMTSYARVMQVVQGLSILGSGCNR</sequence>
<protein>
    <submittedName>
        <fullName evidence="1">Uncharacterized protein</fullName>
    </submittedName>
</protein>
<organism evidence="1 2">
    <name type="scientific">Pisolithus tinctorius Marx 270</name>
    <dbReference type="NCBI Taxonomy" id="870435"/>
    <lineage>
        <taxon>Eukaryota</taxon>
        <taxon>Fungi</taxon>
        <taxon>Dikarya</taxon>
        <taxon>Basidiomycota</taxon>
        <taxon>Agaricomycotina</taxon>
        <taxon>Agaricomycetes</taxon>
        <taxon>Agaricomycetidae</taxon>
        <taxon>Boletales</taxon>
        <taxon>Sclerodermatineae</taxon>
        <taxon>Pisolithaceae</taxon>
        <taxon>Pisolithus</taxon>
    </lineage>
</organism>
<evidence type="ECO:0000313" key="2">
    <source>
        <dbReference type="Proteomes" id="UP000054217"/>
    </source>
</evidence>
<dbReference type="InParanoid" id="A0A0C3PAX9"/>
<proteinExistence type="predicted"/>
<dbReference type="EMBL" id="KN831969">
    <property type="protein sequence ID" value="KIO04799.1"/>
    <property type="molecule type" value="Genomic_DNA"/>
</dbReference>